<evidence type="ECO:0000313" key="3">
    <source>
        <dbReference type="Proteomes" id="UP000460949"/>
    </source>
</evidence>
<organism evidence="2 3">
    <name type="scientific">Halobacillus litoralis</name>
    <dbReference type="NCBI Taxonomy" id="45668"/>
    <lineage>
        <taxon>Bacteria</taxon>
        <taxon>Bacillati</taxon>
        <taxon>Bacillota</taxon>
        <taxon>Bacilli</taxon>
        <taxon>Bacillales</taxon>
        <taxon>Bacillaceae</taxon>
        <taxon>Halobacillus</taxon>
    </lineage>
</organism>
<gene>
    <name evidence="2" type="ORF">GLW04_15965</name>
</gene>
<protein>
    <submittedName>
        <fullName evidence="2">Uncharacterized protein</fullName>
    </submittedName>
</protein>
<feature type="transmembrane region" description="Helical" evidence="1">
    <location>
        <begin position="21"/>
        <end position="43"/>
    </location>
</feature>
<reference evidence="2 3" key="1">
    <citation type="submission" date="2019-11" db="EMBL/GenBank/DDBJ databases">
        <title>Genome sequences of 17 halophilic strains isolated from different environments.</title>
        <authorList>
            <person name="Furrow R.E."/>
        </authorList>
    </citation>
    <scope>NUCLEOTIDE SEQUENCE [LARGE SCALE GENOMIC DNA]</scope>
    <source>
        <strain evidence="2 3">22511_23_Filter</strain>
    </source>
</reference>
<feature type="transmembrane region" description="Helical" evidence="1">
    <location>
        <begin position="106"/>
        <end position="128"/>
    </location>
</feature>
<dbReference type="RefSeq" id="WP_160839040.1">
    <property type="nucleotide sequence ID" value="NZ_WMET01000004.1"/>
</dbReference>
<evidence type="ECO:0000256" key="1">
    <source>
        <dbReference type="SAM" id="Phobius"/>
    </source>
</evidence>
<evidence type="ECO:0000313" key="2">
    <source>
        <dbReference type="EMBL" id="MYL21399.1"/>
    </source>
</evidence>
<keyword evidence="1" id="KW-0812">Transmembrane</keyword>
<keyword evidence="1" id="KW-1133">Transmembrane helix</keyword>
<feature type="transmembrane region" description="Helical" evidence="1">
    <location>
        <begin position="179"/>
        <end position="198"/>
    </location>
</feature>
<proteinExistence type="predicted"/>
<accession>A0A845DX45</accession>
<sequence>MMYSADVSTAGVIKKQISYKWRAYISVFTSLVVIQLLGVLFSLNGTGMSSSGGRSYNIQVEYYNGDIIMIFTIFWGFITALLLTTKVYREDDFAFVTNRMSGTLSTILYLWIISSIAGFTASLSGYLLKVVVFLFTSQEILNSTGAGGAGVYLMGLVSLILTIFMFAGFGYAVGMIVQWNKMFVILLPVLVIGLLFSLEKAGYSLDQFFFQFLFSEQSFWLFLIKSTAVSAAAYLSAFLISNRLEVKQ</sequence>
<feature type="transmembrane region" description="Helical" evidence="1">
    <location>
        <begin position="218"/>
        <end position="240"/>
    </location>
</feature>
<keyword evidence="1" id="KW-0472">Membrane</keyword>
<feature type="transmembrane region" description="Helical" evidence="1">
    <location>
        <begin position="148"/>
        <end position="172"/>
    </location>
</feature>
<dbReference type="EMBL" id="WMET01000004">
    <property type="protein sequence ID" value="MYL21399.1"/>
    <property type="molecule type" value="Genomic_DNA"/>
</dbReference>
<dbReference type="Proteomes" id="UP000460949">
    <property type="component" value="Unassembled WGS sequence"/>
</dbReference>
<dbReference type="AlphaFoldDB" id="A0A845DX45"/>
<feature type="transmembrane region" description="Helical" evidence="1">
    <location>
        <begin position="63"/>
        <end position="85"/>
    </location>
</feature>
<name>A0A845DX45_9BACI</name>
<comment type="caution">
    <text evidence="2">The sequence shown here is derived from an EMBL/GenBank/DDBJ whole genome shotgun (WGS) entry which is preliminary data.</text>
</comment>